<dbReference type="AlphaFoldDB" id="A0A5C5GKF5"/>
<dbReference type="InterPro" id="IPR045599">
    <property type="entry name" value="DUF6456"/>
</dbReference>
<dbReference type="EMBL" id="VFFF01000001">
    <property type="protein sequence ID" value="TNY34281.1"/>
    <property type="molecule type" value="Genomic_DNA"/>
</dbReference>
<evidence type="ECO:0000256" key="1">
    <source>
        <dbReference type="SAM" id="MobiDB-lite"/>
    </source>
</evidence>
<gene>
    <name evidence="3" type="ORF">FHY64_01815</name>
</gene>
<dbReference type="Proteomes" id="UP000314011">
    <property type="component" value="Unassembled WGS sequence"/>
</dbReference>
<evidence type="ECO:0000313" key="3">
    <source>
        <dbReference type="EMBL" id="TNY34281.1"/>
    </source>
</evidence>
<dbReference type="Pfam" id="PF20057">
    <property type="entry name" value="DUF6456"/>
    <property type="match status" value="1"/>
</dbReference>
<comment type="caution">
    <text evidence="3">The sequence shown here is derived from an EMBL/GenBank/DDBJ whole genome shotgun (WGS) entry which is preliminary data.</text>
</comment>
<sequence>MPDWVPDPVRHYLAHTEAGTPIRALARQQDVHASTVLRQVRKLENRRDDPLVDSALKRLSAVVGLPVDKLDPDLPDLDTVETEAARVLRRLAEQGAVLAVAREMDRAVVVRDLADGDTDRLAVVDAPIAQVLALNEWIESGAPAARIARYRITASGRTALREMIAARENRARDRSEVVSSGPFRSARRQHRDATPISLPESPLVGLSRRRDRDGGPFLDRDLVRAGERLREDYELSRMAASNDTTADTPATAARARVEAAFEDLGPGLSDVALRCCCYLEGMEEAERRMGWSARSGKIVLRIALQRLRRHYDAQGSLAPKIG</sequence>
<evidence type="ECO:0000259" key="2">
    <source>
        <dbReference type="Pfam" id="PF20057"/>
    </source>
</evidence>
<feature type="domain" description="DUF6456" evidence="2">
    <location>
        <begin position="197"/>
        <end position="312"/>
    </location>
</feature>
<name>A0A5C5GKF5_9RHOB</name>
<protein>
    <submittedName>
        <fullName evidence="3">Helix-turn-helix domain-containing protein</fullName>
    </submittedName>
</protein>
<dbReference type="OrthoDB" id="7476630at2"/>
<reference evidence="3 4" key="1">
    <citation type="submission" date="2019-06" db="EMBL/GenBank/DDBJ databases">
        <title>Genome of new Rhodobacteraceae sp. SM1903.</title>
        <authorList>
            <person name="Ren X."/>
        </authorList>
    </citation>
    <scope>NUCLEOTIDE SEQUENCE [LARGE SCALE GENOMIC DNA]</scope>
    <source>
        <strain evidence="3 4">SM1903</strain>
    </source>
</reference>
<keyword evidence="4" id="KW-1185">Reference proteome</keyword>
<organism evidence="3 4">
    <name type="scientific">Pelagovum pacificum</name>
    <dbReference type="NCBI Taxonomy" id="2588711"/>
    <lineage>
        <taxon>Bacteria</taxon>
        <taxon>Pseudomonadati</taxon>
        <taxon>Pseudomonadota</taxon>
        <taxon>Alphaproteobacteria</taxon>
        <taxon>Rhodobacterales</taxon>
        <taxon>Paracoccaceae</taxon>
        <taxon>Pelagovum</taxon>
    </lineage>
</organism>
<accession>A0A5C5GKF5</accession>
<evidence type="ECO:0000313" key="4">
    <source>
        <dbReference type="Proteomes" id="UP000314011"/>
    </source>
</evidence>
<proteinExistence type="predicted"/>
<feature type="region of interest" description="Disordered" evidence="1">
    <location>
        <begin position="172"/>
        <end position="212"/>
    </location>
</feature>